<accession>A0A3B0P166</accession>
<organism evidence="1 2">
    <name type="scientific">Metamycoplasma alkalescens</name>
    <dbReference type="NCBI Taxonomy" id="45363"/>
    <lineage>
        <taxon>Bacteria</taxon>
        <taxon>Bacillati</taxon>
        <taxon>Mycoplasmatota</taxon>
        <taxon>Mycoplasmoidales</taxon>
        <taxon>Metamycoplasmataceae</taxon>
        <taxon>Metamycoplasma</taxon>
    </lineage>
</organism>
<proteinExistence type="predicted"/>
<sequence>MSYPVTNKFVGKYLLIFSVVCGQPKKTKGARAELNHVSSTSLSWIHPSPGFSIW</sequence>
<dbReference type="EMBL" id="LS991949">
    <property type="protein sequence ID" value="SYV90702.1"/>
    <property type="molecule type" value="Genomic_DNA"/>
</dbReference>
<protein>
    <submittedName>
        <fullName evidence="1">Uncharacterized protein</fullName>
    </submittedName>
</protein>
<dbReference type="AlphaFoldDB" id="A0A3B0P166"/>
<dbReference type="KEGG" id="mala:NCTC10135_01227"/>
<reference evidence="2" key="1">
    <citation type="submission" date="2018-06" db="EMBL/GenBank/DDBJ databases">
        <authorList>
            <consortium name="Pathogen Informatics"/>
        </authorList>
    </citation>
    <scope>NUCLEOTIDE SEQUENCE [LARGE SCALE GENOMIC DNA]</scope>
    <source>
        <strain evidence="2">NCTC10135</strain>
    </source>
</reference>
<evidence type="ECO:0000313" key="2">
    <source>
        <dbReference type="Proteomes" id="UP000259864"/>
    </source>
</evidence>
<name>A0A3B0P166_9BACT</name>
<evidence type="ECO:0000313" key="1">
    <source>
        <dbReference type="EMBL" id="SYV90702.1"/>
    </source>
</evidence>
<gene>
    <name evidence="1" type="ORF">NCTC10135_01227</name>
</gene>
<dbReference type="Proteomes" id="UP000259864">
    <property type="component" value="Chromosome 1"/>
</dbReference>
<feature type="non-terminal residue" evidence="1">
    <location>
        <position position="54"/>
    </location>
</feature>